<dbReference type="EMBL" id="MZ128286">
    <property type="protein sequence ID" value="QWK41510.1"/>
    <property type="molecule type" value="Genomic_DNA"/>
</dbReference>
<evidence type="ECO:0000256" key="10">
    <source>
        <dbReference type="ARBA" id="ARBA00049551"/>
    </source>
</evidence>
<keyword evidence="7" id="KW-0520">NAD</keyword>
<comment type="catalytic activity">
    <reaction evidence="10">
        <text>a ubiquinone + NADH + 5 H(+)(in) = a ubiquinol + NAD(+) + 4 H(+)(out)</text>
        <dbReference type="Rhea" id="RHEA:29091"/>
        <dbReference type="Rhea" id="RHEA-COMP:9565"/>
        <dbReference type="Rhea" id="RHEA-COMP:9566"/>
        <dbReference type="ChEBI" id="CHEBI:15378"/>
        <dbReference type="ChEBI" id="CHEBI:16389"/>
        <dbReference type="ChEBI" id="CHEBI:17976"/>
        <dbReference type="ChEBI" id="CHEBI:57540"/>
        <dbReference type="ChEBI" id="CHEBI:57945"/>
        <dbReference type="EC" id="7.1.1.2"/>
    </reaction>
</comment>
<dbReference type="InterPro" id="IPR039428">
    <property type="entry name" value="NUOK/Mnh_C1-like"/>
</dbReference>
<evidence type="ECO:0000256" key="7">
    <source>
        <dbReference type="ARBA" id="ARBA00023027"/>
    </source>
</evidence>
<organism evidence="12">
    <name type="scientific">Fopius arisanus</name>
    <dbReference type="NCBI Taxonomy" id="64838"/>
    <lineage>
        <taxon>Eukaryota</taxon>
        <taxon>Metazoa</taxon>
        <taxon>Ecdysozoa</taxon>
        <taxon>Arthropoda</taxon>
        <taxon>Hexapoda</taxon>
        <taxon>Insecta</taxon>
        <taxon>Pterygota</taxon>
        <taxon>Neoptera</taxon>
        <taxon>Endopterygota</taxon>
        <taxon>Hymenoptera</taxon>
        <taxon>Apocrita</taxon>
        <taxon>Ichneumonoidea</taxon>
        <taxon>Braconidae</taxon>
        <taxon>Opiinae</taxon>
        <taxon>Fopius</taxon>
    </lineage>
</organism>
<protein>
    <recommendedName>
        <fullName evidence="3">NADH-ubiquinone oxidoreductase chain 4L</fullName>
    </recommendedName>
    <alternativeName>
        <fullName evidence="9">NADH dehydrogenase subunit 4L</fullName>
    </alternativeName>
</protein>
<evidence type="ECO:0000256" key="1">
    <source>
        <dbReference type="ARBA" id="ARBA00004141"/>
    </source>
</evidence>
<dbReference type="GO" id="GO:0008137">
    <property type="term" value="F:NADH dehydrogenase (ubiquinone) activity"/>
    <property type="evidence" value="ECO:0007669"/>
    <property type="project" value="UniProtKB-EC"/>
</dbReference>
<proteinExistence type="inferred from homology"/>
<evidence type="ECO:0000256" key="5">
    <source>
        <dbReference type="ARBA" id="ARBA00022967"/>
    </source>
</evidence>
<evidence type="ECO:0000256" key="2">
    <source>
        <dbReference type="ARBA" id="ARBA00010519"/>
    </source>
</evidence>
<geneLocation type="mitochondrion" evidence="12"/>
<evidence type="ECO:0000256" key="3">
    <source>
        <dbReference type="ARBA" id="ARBA00016612"/>
    </source>
</evidence>
<evidence type="ECO:0000256" key="11">
    <source>
        <dbReference type="SAM" id="Phobius"/>
    </source>
</evidence>
<evidence type="ECO:0000313" key="12">
    <source>
        <dbReference type="EMBL" id="QWK41510.1"/>
    </source>
</evidence>
<dbReference type="GO" id="GO:0016020">
    <property type="term" value="C:membrane"/>
    <property type="evidence" value="ECO:0007669"/>
    <property type="project" value="UniProtKB-SubCell"/>
</dbReference>
<keyword evidence="6 11" id="KW-1133">Transmembrane helix</keyword>
<comment type="similarity">
    <text evidence="2">Belongs to the complex I subunit 4L family.</text>
</comment>
<gene>
    <name evidence="12" type="primary">nad4l</name>
</gene>
<comment type="subcellular location">
    <subcellularLocation>
        <location evidence="1">Membrane</location>
        <topology evidence="1">Multi-pass membrane protein</topology>
    </subcellularLocation>
</comment>
<sequence length="94" mass="11391">MWMNFNILIFTISCLMFSFFYKHILMTLISLEFMMMNLMMNLYMLLINLNMNMYFMSLFISISVCESIMGLSTLVYITRHSNNDYMNNLNLMKW</sequence>
<keyword evidence="8 11" id="KW-0472">Membrane</keyword>
<accession>A0A8F0JXR4</accession>
<feature type="transmembrane region" description="Helical" evidence="11">
    <location>
        <begin position="7"/>
        <end position="31"/>
    </location>
</feature>
<evidence type="ECO:0000256" key="9">
    <source>
        <dbReference type="ARBA" id="ARBA00031586"/>
    </source>
</evidence>
<evidence type="ECO:0000256" key="6">
    <source>
        <dbReference type="ARBA" id="ARBA00022989"/>
    </source>
</evidence>
<evidence type="ECO:0000256" key="4">
    <source>
        <dbReference type="ARBA" id="ARBA00022692"/>
    </source>
</evidence>
<feature type="transmembrane region" description="Helical" evidence="11">
    <location>
        <begin position="51"/>
        <end position="77"/>
    </location>
</feature>
<name>A0A8F0JXR4_9HYME</name>
<reference evidence="12" key="1">
    <citation type="submission" date="2021-05" db="EMBL/GenBank/DDBJ databases">
        <authorList>
            <person name="Lin J."/>
        </authorList>
    </citation>
    <scope>NUCLEOTIDE SEQUENCE</scope>
</reference>
<evidence type="ECO:0000256" key="8">
    <source>
        <dbReference type="ARBA" id="ARBA00023136"/>
    </source>
</evidence>
<keyword evidence="5" id="KW-1278">Translocase</keyword>
<dbReference type="Gene3D" id="1.10.287.3510">
    <property type="match status" value="1"/>
</dbReference>
<dbReference type="AlphaFoldDB" id="A0A8F0JXR4"/>
<keyword evidence="12" id="KW-0496">Mitochondrion</keyword>
<keyword evidence="4 11" id="KW-0812">Transmembrane</keyword>
<dbReference type="Pfam" id="PF00420">
    <property type="entry name" value="Oxidored_q2"/>
    <property type="match status" value="1"/>
</dbReference>